<evidence type="ECO:0000313" key="4">
    <source>
        <dbReference type="Proteomes" id="UP000051586"/>
    </source>
</evidence>
<reference evidence="3 4" key="1">
    <citation type="journal article" date="2015" name="Genome Announc.">
        <title>Expanding the biotechnology potential of lactobacilli through comparative genomics of 213 strains and associated genera.</title>
        <authorList>
            <person name="Sun Z."/>
            <person name="Harris H.M."/>
            <person name="McCann A."/>
            <person name="Guo C."/>
            <person name="Argimon S."/>
            <person name="Zhang W."/>
            <person name="Yang X."/>
            <person name="Jeffery I.B."/>
            <person name="Cooney J.C."/>
            <person name="Kagawa T.F."/>
            <person name="Liu W."/>
            <person name="Song Y."/>
            <person name="Salvetti E."/>
            <person name="Wrobel A."/>
            <person name="Rasinkangas P."/>
            <person name="Parkhill J."/>
            <person name="Rea M.C."/>
            <person name="O'Sullivan O."/>
            <person name="Ritari J."/>
            <person name="Douillard F.P."/>
            <person name="Paul Ross R."/>
            <person name="Yang R."/>
            <person name="Briner A.E."/>
            <person name="Felis G.E."/>
            <person name="de Vos W.M."/>
            <person name="Barrangou R."/>
            <person name="Klaenhammer T.R."/>
            <person name="Caufield P.W."/>
            <person name="Cui Y."/>
            <person name="Zhang H."/>
            <person name="O'Toole P.W."/>
        </authorList>
    </citation>
    <scope>NUCLEOTIDE SEQUENCE [LARGE SCALE GENOMIC DNA]</scope>
    <source>
        <strain evidence="3 4">DSM 22689</strain>
    </source>
</reference>
<feature type="domain" description="Competence protein CoiA-like N-terminal" evidence="2">
    <location>
        <begin position="17"/>
        <end position="54"/>
    </location>
</feature>
<dbReference type="Proteomes" id="UP000051586">
    <property type="component" value="Unassembled WGS sequence"/>
</dbReference>
<dbReference type="AlphaFoldDB" id="A0A0R2CJ05"/>
<evidence type="ECO:0000259" key="2">
    <source>
        <dbReference type="Pfam" id="PF25164"/>
    </source>
</evidence>
<comment type="caution">
    <text evidence="3">The sequence shown here is derived from an EMBL/GenBank/DDBJ whole genome shotgun (WGS) entry which is preliminary data.</text>
</comment>
<organism evidence="3 4">
    <name type="scientific">Fructilactobacillus florum DSM 22689 = JCM 16035</name>
    <dbReference type="NCBI Taxonomy" id="1423745"/>
    <lineage>
        <taxon>Bacteria</taxon>
        <taxon>Bacillati</taxon>
        <taxon>Bacillota</taxon>
        <taxon>Bacilli</taxon>
        <taxon>Lactobacillales</taxon>
        <taxon>Lactobacillaceae</taxon>
        <taxon>Fructilactobacillus</taxon>
    </lineage>
</organism>
<gene>
    <name evidence="3" type="ORF">FC87_GL000766</name>
</gene>
<dbReference type="Pfam" id="PF06054">
    <property type="entry name" value="CoiA_nuc"/>
    <property type="match status" value="1"/>
</dbReference>
<evidence type="ECO:0000259" key="1">
    <source>
        <dbReference type="Pfam" id="PF06054"/>
    </source>
</evidence>
<accession>A0A0R2CJ05</accession>
<dbReference type="PATRIC" id="fig|1423745.4.peg.815"/>
<dbReference type="InterPro" id="IPR057253">
    <property type="entry name" value="CoiA-like_N"/>
</dbReference>
<evidence type="ECO:0000313" key="3">
    <source>
        <dbReference type="EMBL" id="KRM91631.1"/>
    </source>
</evidence>
<protein>
    <recommendedName>
        <fullName evidence="5">Competence protein CoiA</fullName>
    </recommendedName>
</protein>
<name>A0A0R2CJ05_9LACO</name>
<dbReference type="Pfam" id="PF25164">
    <property type="entry name" value="CoiA_N"/>
    <property type="match status" value="1"/>
</dbReference>
<evidence type="ECO:0008006" key="5">
    <source>
        <dbReference type="Google" id="ProtNLM"/>
    </source>
</evidence>
<dbReference type="STRING" id="1423745.GCA_001311215_01270"/>
<dbReference type="RefSeq" id="WP_056961594.1">
    <property type="nucleotide sequence ID" value="NZ_AYZI01000004.1"/>
</dbReference>
<sequence>MLTAWNQYHQLITAKGAKAGQPYVCPGCHQPVILKRGQQKLAHFAHQQHQLCGSSESESPEHLQGKWFLATDLRTIFPRVTLESYLHAIRQRADIRCDQVVFEYQCSPLSTQRLSERIYGYAQIQLVSFWILGNRYYQQRCTASSVQRFLRFRKTIGYYLVFLLEPQNQYRLRYQIQLHDHRLQFQERSFTSFQAVQHFWSKEHLQTKKPESLSHVTKTVARRLQHGQAPYLELQLSCYQAGYNLLGCPLIVHWPRFQSPLMKPDWLGWRVRCLLLLQTRREIAVTTHYQRSCNLIRRRATYPCLHDVNNLIFAQFEVFLTALIRQRLVQRTPTGVILLKKIPWFSDTSVKLKEITKQEGK</sequence>
<dbReference type="InterPro" id="IPR010330">
    <property type="entry name" value="CoiA_nuc"/>
</dbReference>
<feature type="domain" description="Competence protein CoiA nuclease-like" evidence="1">
    <location>
        <begin position="58"/>
        <end position="195"/>
    </location>
</feature>
<dbReference type="EMBL" id="AYZI01000004">
    <property type="protein sequence ID" value="KRM91631.1"/>
    <property type="molecule type" value="Genomic_DNA"/>
</dbReference>
<proteinExistence type="predicted"/>